<dbReference type="KEGG" id="bthg:MS2017_1074"/>
<proteinExistence type="predicted"/>
<dbReference type="Proteomes" id="UP000278334">
    <property type="component" value="Chromosome"/>
</dbReference>
<keyword evidence="1" id="KW-0732">Signal</keyword>
<accession>A0A3G3ILX8</accession>
<dbReference type="RefSeq" id="WP_122951519.1">
    <property type="nucleotide sequence ID" value="NZ_CP024634.1"/>
</dbReference>
<dbReference type="EMBL" id="CP024634">
    <property type="protein sequence ID" value="AYQ56781.1"/>
    <property type="molecule type" value="Genomic_DNA"/>
</dbReference>
<evidence type="ECO:0000256" key="1">
    <source>
        <dbReference type="SAM" id="SignalP"/>
    </source>
</evidence>
<evidence type="ECO:0000313" key="2">
    <source>
        <dbReference type="EMBL" id="AYQ56781.1"/>
    </source>
</evidence>
<reference evidence="2 3" key="1">
    <citation type="submission" date="2017-11" db="EMBL/GenBank/DDBJ databases">
        <title>Genome sequence of the bacterial symbiont EPR9N from a vent mussel Bathymodiolus thermophilus.</title>
        <authorList>
            <person name="Won Y.-J."/>
        </authorList>
    </citation>
    <scope>NUCLEOTIDE SEQUENCE [LARGE SCALE GENOMIC DNA]</scope>
    <source>
        <strain evidence="2 3">EPR9N</strain>
    </source>
</reference>
<evidence type="ECO:0000313" key="3">
    <source>
        <dbReference type="Proteomes" id="UP000278334"/>
    </source>
</evidence>
<name>A0A3G3ILX8_9GAMM</name>
<feature type="signal peptide" evidence="1">
    <location>
        <begin position="1"/>
        <end position="23"/>
    </location>
</feature>
<organism evidence="2 3">
    <name type="scientific">Bathymodiolus thermophilus thioautotrophic gill symbiont</name>
    <dbReference type="NCBI Taxonomy" id="2360"/>
    <lineage>
        <taxon>Bacteria</taxon>
        <taxon>Pseudomonadati</taxon>
        <taxon>Pseudomonadota</taxon>
        <taxon>Gammaproteobacteria</taxon>
        <taxon>sulfur-oxidizing symbionts</taxon>
    </lineage>
</organism>
<protein>
    <submittedName>
        <fullName evidence="2">Uncharacterized protein</fullName>
    </submittedName>
</protein>
<dbReference type="AlphaFoldDB" id="A0A3G3ILX8"/>
<sequence length="450" mass="50449" precursor="true">MKHFVKVVMALLALMALPEKVLAVGVNSITMTIDKAQPRLFSKVRITMEFSEEVFMRPNRYTLDNVLKVNGKYMDFIMYKKSPKVFYFLSAHQLSTVSDNYYYQLSMIWSDMYTAAKGVLRTGSSNGSEASLSLTSEARAQLNNIVLPATNKVYYLNAKVMGFEYSVNELENSKEAQIKVTFDKNLIYIGSLEDLTNSGIPANTMKGDYGVKRNGNIVQVMGSVKSYPTNEFFLHYPIQLEEEVGGINRVTLSEKIASFFKNFSGFITAEASVQFDVMFEENERVVAYENIKKHKKTAVDALAEASLPGRTLDSLHASLQIAKKALADSKTALLDISSNDSRYQESSASVNLITENTKKINDKFKPKYQADENTIKGYWKNPVIKGLAFITSKYGYTGMTNDKGEYLCQKDEGVIFSLGIIRVLKTTCNSDKAPNITLIQSLTPHAIRRP</sequence>
<feature type="chain" id="PRO_5018087271" evidence="1">
    <location>
        <begin position="24"/>
        <end position="450"/>
    </location>
</feature>
<gene>
    <name evidence="2" type="ORF">MS2017_1074</name>
</gene>